<comment type="similarity">
    <text evidence="2 11">Belongs to the glycosyl hydrolase 17 family.</text>
</comment>
<dbReference type="AlphaFoldDB" id="A0AAD4T1J9"/>
<keyword evidence="10" id="KW-0326">Glycosidase</keyword>
<accession>A0AAD4T1J9</accession>
<evidence type="ECO:0000259" key="13">
    <source>
        <dbReference type="SMART" id="SM00768"/>
    </source>
</evidence>
<gene>
    <name evidence="14" type="ORF">MKW98_012293</name>
</gene>
<keyword evidence="15" id="KW-1185">Reference proteome</keyword>
<dbReference type="SUPFAM" id="SSF51445">
    <property type="entry name" value="(Trans)glycosidases"/>
    <property type="match status" value="1"/>
</dbReference>
<feature type="chain" id="PRO_5042117584" description="X8 domain-containing protein" evidence="12">
    <location>
        <begin position="23"/>
        <end position="458"/>
    </location>
</feature>
<protein>
    <recommendedName>
        <fullName evidence="13">X8 domain-containing protein</fullName>
    </recommendedName>
</protein>
<name>A0AAD4T1J9_9MAGN</name>
<evidence type="ECO:0000256" key="9">
    <source>
        <dbReference type="ARBA" id="ARBA00023180"/>
    </source>
</evidence>
<dbReference type="GO" id="GO:0004553">
    <property type="term" value="F:hydrolase activity, hydrolyzing O-glycosyl compounds"/>
    <property type="evidence" value="ECO:0007669"/>
    <property type="project" value="InterPro"/>
</dbReference>
<dbReference type="PANTHER" id="PTHR31044">
    <property type="entry name" value="BETA-1,3 GLUCANASE"/>
    <property type="match status" value="1"/>
</dbReference>
<evidence type="ECO:0000313" key="15">
    <source>
        <dbReference type="Proteomes" id="UP001202328"/>
    </source>
</evidence>
<evidence type="ECO:0000313" key="14">
    <source>
        <dbReference type="EMBL" id="KAI3931883.1"/>
    </source>
</evidence>
<dbReference type="Gene3D" id="3.20.20.80">
    <property type="entry name" value="Glycosidases"/>
    <property type="match status" value="1"/>
</dbReference>
<comment type="caution">
    <text evidence="14">The sequence shown here is derived from an EMBL/GenBank/DDBJ whole genome shotgun (WGS) entry which is preliminary data.</text>
</comment>
<dbReference type="FunFam" id="1.20.58.1040:FF:000001">
    <property type="entry name" value="Glucan endo-1,3-beta-glucosidase 4"/>
    <property type="match status" value="1"/>
</dbReference>
<dbReference type="GO" id="GO:0005886">
    <property type="term" value="C:plasma membrane"/>
    <property type="evidence" value="ECO:0007669"/>
    <property type="project" value="UniProtKB-SubCell"/>
</dbReference>
<evidence type="ECO:0000256" key="1">
    <source>
        <dbReference type="ARBA" id="ARBA00004609"/>
    </source>
</evidence>
<dbReference type="Gene3D" id="1.20.58.1040">
    <property type="match status" value="1"/>
</dbReference>
<reference evidence="14" key="1">
    <citation type="submission" date="2022-04" db="EMBL/GenBank/DDBJ databases">
        <title>A functionally conserved STORR gene fusion in Papaver species that diverged 16.8 million years ago.</title>
        <authorList>
            <person name="Catania T."/>
        </authorList>
    </citation>
    <scope>NUCLEOTIDE SEQUENCE</scope>
    <source>
        <strain evidence="14">S-188037</strain>
    </source>
</reference>
<evidence type="ECO:0000256" key="6">
    <source>
        <dbReference type="ARBA" id="ARBA00022801"/>
    </source>
</evidence>
<feature type="domain" description="X8" evidence="13">
    <location>
        <begin position="369"/>
        <end position="454"/>
    </location>
</feature>
<keyword evidence="4" id="KW-0449">Lipoprotein</keyword>
<evidence type="ECO:0000256" key="3">
    <source>
        <dbReference type="ARBA" id="ARBA00022475"/>
    </source>
</evidence>
<keyword evidence="7" id="KW-0472">Membrane</keyword>
<evidence type="ECO:0000256" key="5">
    <source>
        <dbReference type="ARBA" id="ARBA00022729"/>
    </source>
</evidence>
<evidence type="ECO:0000256" key="11">
    <source>
        <dbReference type="RuleBase" id="RU004335"/>
    </source>
</evidence>
<keyword evidence="9" id="KW-0325">Glycoprotein</keyword>
<evidence type="ECO:0000256" key="8">
    <source>
        <dbReference type="ARBA" id="ARBA00023157"/>
    </source>
</evidence>
<keyword evidence="8" id="KW-1015">Disulfide bond</keyword>
<keyword evidence="5 12" id="KW-0732">Signal</keyword>
<dbReference type="Proteomes" id="UP001202328">
    <property type="component" value="Unassembled WGS sequence"/>
</dbReference>
<keyword evidence="4" id="KW-0336">GPI-anchor</keyword>
<dbReference type="Pfam" id="PF00332">
    <property type="entry name" value="Glyco_hydro_17"/>
    <property type="match status" value="1"/>
</dbReference>
<dbReference type="GO" id="GO:0098552">
    <property type="term" value="C:side of membrane"/>
    <property type="evidence" value="ECO:0007669"/>
    <property type="project" value="UniProtKB-KW"/>
</dbReference>
<evidence type="ECO:0000256" key="7">
    <source>
        <dbReference type="ARBA" id="ARBA00023136"/>
    </source>
</evidence>
<proteinExistence type="inferred from homology"/>
<dbReference type="InterPro" id="IPR044788">
    <property type="entry name" value="X8_dom_prot"/>
</dbReference>
<keyword evidence="3" id="KW-1003">Cell membrane</keyword>
<evidence type="ECO:0000256" key="10">
    <source>
        <dbReference type="ARBA" id="ARBA00023295"/>
    </source>
</evidence>
<sequence length="458" mass="49354">MLKFICCFALLCCSFSLGFTDAGQESVTILKLHDPKTPMVFQSVSGSGSGIPVAVSVSNEELKEISSSVLMAESWLRTHVLTHYPATKITTIVVTNNILCNKDHEKIWGLVLPSMKNIYHSLVRWGLEKQIKVSAGVSKACLHPLFNSYKDDMSDSLVKPVLDFLYYSNSTYSVNPASDFSALSEKTTKLVVESHRVSMKKLGFLDAIDMNVIYGPEEKKPIKRKLSSMSSSEIVDPFPARPTPMPIHSSIGYSVPAYVTKSPPSPSMYPPSPVVTPALPLVAPPPTPSMAPSPVSYLYTPPSPPVSYSYPPLMSSPPLPYVIPGPASPPSNSFTYPPCVHSPPADAAPTPISTTSPPPPGSSSVEKKLWCVAKPSVPADDLQEAIDYACGVGGADCDEIKPNGSCYNPDTVVAHASYAFNSYWQKNKNNGGTCSFGGTAMIISTDPSFLQCRFLVMD</sequence>
<dbReference type="GO" id="GO:0005975">
    <property type="term" value="P:carbohydrate metabolic process"/>
    <property type="evidence" value="ECO:0007669"/>
    <property type="project" value="InterPro"/>
</dbReference>
<dbReference type="InterPro" id="IPR017853">
    <property type="entry name" value="GH"/>
</dbReference>
<dbReference type="Pfam" id="PF07983">
    <property type="entry name" value="X8"/>
    <property type="match status" value="1"/>
</dbReference>
<dbReference type="InterPro" id="IPR000490">
    <property type="entry name" value="Glyco_hydro_17"/>
</dbReference>
<dbReference type="PANTHER" id="PTHR31044:SF140">
    <property type="entry name" value="EXPRESSED PROTEIN"/>
    <property type="match status" value="1"/>
</dbReference>
<feature type="signal peptide" evidence="12">
    <location>
        <begin position="1"/>
        <end position="22"/>
    </location>
</feature>
<evidence type="ECO:0000256" key="4">
    <source>
        <dbReference type="ARBA" id="ARBA00022622"/>
    </source>
</evidence>
<comment type="subcellular location">
    <subcellularLocation>
        <location evidence="1">Cell membrane</location>
        <topology evidence="1">Lipid-anchor</topology>
        <topology evidence="1">GPI-anchor</topology>
    </subcellularLocation>
</comment>
<evidence type="ECO:0000256" key="2">
    <source>
        <dbReference type="ARBA" id="ARBA00008773"/>
    </source>
</evidence>
<evidence type="ECO:0000256" key="12">
    <source>
        <dbReference type="SAM" id="SignalP"/>
    </source>
</evidence>
<organism evidence="14 15">
    <name type="scientific">Papaver atlanticum</name>
    <dbReference type="NCBI Taxonomy" id="357466"/>
    <lineage>
        <taxon>Eukaryota</taxon>
        <taxon>Viridiplantae</taxon>
        <taxon>Streptophyta</taxon>
        <taxon>Embryophyta</taxon>
        <taxon>Tracheophyta</taxon>
        <taxon>Spermatophyta</taxon>
        <taxon>Magnoliopsida</taxon>
        <taxon>Ranunculales</taxon>
        <taxon>Papaveraceae</taxon>
        <taxon>Papaveroideae</taxon>
        <taxon>Papaver</taxon>
    </lineage>
</organism>
<dbReference type="EMBL" id="JAJJMB010007130">
    <property type="protein sequence ID" value="KAI3931883.1"/>
    <property type="molecule type" value="Genomic_DNA"/>
</dbReference>
<dbReference type="InterPro" id="IPR012946">
    <property type="entry name" value="X8"/>
</dbReference>
<dbReference type="SMART" id="SM00768">
    <property type="entry name" value="X8"/>
    <property type="match status" value="1"/>
</dbReference>
<dbReference type="GO" id="GO:0009506">
    <property type="term" value="C:plasmodesma"/>
    <property type="evidence" value="ECO:0007669"/>
    <property type="project" value="UniProtKB-ARBA"/>
</dbReference>
<keyword evidence="6" id="KW-0378">Hydrolase</keyword>